<feature type="compositionally biased region" description="Acidic residues" evidence="2">
    <location>
        <begin position="812"/>
        <end position="841"/>
    </location>
</feature>
<feature type="region of interest" description="Disordered" evidence="2">
    <location>
        <begin position="1272"/>
        <end position="1295"/>
    </location>
</feature>
<evidence type="ECO:0000256" key="1">
    <source>
        <dbReference type="SAM" id="Coils"/>
    </source>
</evidence>
<dbReference type="FunFam" id="1.20.58.830:FF:000001">
    <property type="entry name" value="Erythrocyte membrane protein 1, PfEMP1"/>
    <property type="match status" value="1"/>
</dbReference>
<dbReference type="FunFam" id="1.10.1900.40:FF:000001">
    <property type="entry name" value="Erythrocyte membrane protein 1"/>
    <property type="match status" value="1"/>
</dbReference>
<feature type="domain" description="Duffy-antigen binding" evidence="4">
    <location>
        <begin position="115"/>
        <end position="322"/>
    </location>
</feature>
<dbReference type="FunFam" id="1.20.1310.20:FF:000001">
    <property type="entry name" value="Erythrocyte membrane protein 1, PfEMP1"/>
    <property type="match status" value="1"/>
</dbReference>
<feature type="domain" description="Duffy-antigen binding" evidence="4">
    <location>
        <begin position="928"/>
        <end position="1257"/>
    </location>
</feature>
<dbReference type="Gene3D" id="1.20.58.830">
    <property type="match status" value="3"/>
</dbReference>
<feature type="domain" description="Cysteine-rich interdomain region 1 gamma" evidence="7">
    <location>
        <begin position="1545"/>
        <end position="1597"/>
    </location>
</feature>
<dbReference type="InterPro" id="IPR042202">
    <property type="entry name" value="Duffy-ag-bd_sf"/>
</dbReference>
<feature type="region of interest" description="Disordered" evidence="2">
    <location>
        <begin position="1755"/>
        <end position="1795"/>
    </location>
</feature>
<dbReference type="VEuPathDB" id="PlasmoDB:PRG01_0416200"/>
<evidence type="ECO:0000259" key="7">
    <source>
        <dbReference type="Pfam" id="PF18562"/>
    </source>
</evidence>
<dbReference type="Gene3D" id="1.20.58.1930">
    <property type="match status" value="1"/>
</dbReference>
<protein>
    <submittedName>
        <fullName evidence="9">Erythrocyte membrane protein 1, PfEMP1, putative</fullName>
    </submittedName>
</protein>
<feature type="compositionally biased region" description="Low complexity" evidence="2">
    <location>
        <begin position="1209"/>
        <end position="1229"/>
    </location>
</feature>
<dbReference type="InterPro" id="IPR029211">
    <property type="entry name" value="PfEMP1_ATS"/>
</dbReference>
<feature type="compositionally biased region" description="Acidic residues" evidence="2">
    <location>
        <begin position="1822"/>
        <end position="1831"/>
    </location>
</feature>
<feature type="domain" description="Duffy-binding-like" evidence="3">
    <location>
        <begin position="623"/>
        <end position="787"/>
    </location>
</feature>
<accession>A0A2P9D5Q5</accession>
<evidence type="ECO:0000256" key="2">
    <source>
        <dbReference type="SAM" id="MobiDB-lite"/>
    </source>
</evidence>
<feature type="coiled-coil region" evidence="1">
    <location>
        <begin position="29"/>
        <end position="56"/>
    </location>
</feature>
<dbReference type="InterPro" id="IPR044932">
    <property type="entry name" value="PfEMP1_ATS_sf"/>
</dbReference>
<feature type="region of interest" description="Disordered" evidence="2">
    <location>
        <begin position="741"/>
        <end position="760"/>
    </location>
</feature>
<evidence type="ECO:0000259" key="3">
    <source>
        <dbReference type="Pfam" id="PF03011"/>
    </source>
</evidence>
<feature type="compositionally biased region" description="Basic and acidic residues" evidence="2">
    <location>
        <begin position="898"/>
        <end position="923"/>
    </location>
</feature>
<dbReference type="FunFam" id="1.20.58.1930:FF:000001">
    <property type="entry name" value="Erythrocyte membrane protein 1, PfEMP1"/>
    <property type="match status" value="1"/>
</dbReference>
<dbReference type="InterPro" id="IPR041480">
    <property type="entry name" value="CIDR1_gamma"/>
</dbReference>
<feature type="domain" description="Duffy-binding-like" evidence="8">
    <location>
        <begin position="1347"/>
        <end position="1500"/>
    </location>
</feature>
<dbReference type="InterPro" id="IPR008602">
    <property type="entry name" value="Duffy-antigen-binding"/>
</dbReference>
<name>A0A2P9D5Q5_PLARE</name>
<dbReference type="OrthoDB" id="378897at2759"/>
<dbReference type="Pfam" id="PF15445">
    <property type="entry name" value="ATS"/>
    <property type="match status" value="1"/>
</dbReference>
<reference evidence="9 10" key="1">
    <citation type="submission" date="2016-09" db="EMBL/GenBank/DDBJ databases">
        <authorList>
            <consortium name="Pathogen Informatics"/>
        </authorList>
    </citation>
    <scope>NUCLEOTIDE SEQUENCE [LARGE SCALE GENOMIC DNA]</scope>
</reference>
<dbReference type="VEuPathDB" id="PlasmoDB:PRCDC_0410300"/>
<feature type="compositionally biased region" description="Basic and acidic residues" evidence="2">
    <location>
        <begin position="1859"/>
        <end position="1873"/>
    </location>
</feature>
<dbReference type="FunFam" id="1.20.58.830:FF:000003">
    <property type="entry name" value="Erythrocyte membrane protein 1, PfEMP1"/>
    <property type="match status" value="1"/>
</dbReference>
<evidence type="ECO:0000259" key="5">
    <source>
        <dbReference type="Pfam" id="PF15445"/>
    </source>
</evidence>
<dbReference type="GO" id="GO:0046789">
    <property type="term" value="F:host cell surface receptor binding"/>
    <property type="evidence" value="ECO:0007669"/>
    <property type="project" value="InterPro"/>
</dbReference>
<feature type="compositionally biased region" description="Basic and acidic residues" evidence="2">
    <location>
        <begin position="786"/>
        <end position="795"/>
    </location>
</feature>
<evidence type="ECO:0000259" key="4">
    <source>
        <dbReference type="Pfam" id="PF05424"/>
    </source>
</evidence>
<organism evidence="9 10">
    <name type="scientific">Plasmodium reichenowi</name>
    <dbReference type="NCBI Taxonomy" id="5854"/>
    <lineage>
        <taxon>Eukaryota</taxon>
        <taxon>Sar</taxon>
        <taxon>Alveolata</taxon>
        <taxon>Apicomplexa</taxon>
        <taxon>Aconoidasida</taxon>
        <taxon>Haemosporida</taxon>
        <taxon>Plasmodiidae</taxon>
        <taxon>Plasmodium</taxon>
        <taxon>Plasmodium (Laverania)</taxon>
    </lineage>
</organism>
<feature type="compositionally biased region" description="Basic and acidic residues" evidence="2">
    <location>
        <begin position="1175"/>
        <end position="1202"/>
    </location>
</feature>
<dbReference type="Pfam" id="PF15447">
    <property type="entry name" value="NTS"/>
    <property type="match status" value="1"/>
</dbReference>
<dbReference type="GO" id="GO:0016020">
    <property type="term" value="C:membrane"/>
    <property type="evidence" value="ECO:0007669"/>
    <property type="project" value="InterPro"/>
</dbReference>
<feature type="compositionally biased region" description="Low complexity" evidence="2">
    <location>
        <begin position="1116"/>
        <end position="1130"/>
    </location>
</feature>
<proteinExistence type="predicted"/>
<feature type="compositionally biased region" description="Polar residues" evidence="2">
    <location>
        <begin position="1059"/>
        <end position="1086"/>
    </location>
</feature>
<feature type="domain" description="Plasmodium falciparum erythrocyte membrane protein 1 acidic terminal segment" evidence="5">
    <location>
        <begin position="1907"/>
        <end position="2375"/>
    </location>
</feature>
<feature type="region of interest" description="Disordered" evidence="2">
    <location>
        <begin position="1167"/>
        <end position="1232"/>
    </location>
</feature>
<dbReference type="Pfam" id="PF03011">
    <property type="entry name" value="PFEMP"/>
    <property type="match status" value="2"/>
</dbReference>
<dbReference type="Gene3D" id="1.10.1900.40">
    <property type="entry name" value="Acidic terminal segments, variant surface antigen of PfEMP1"/>
    <property type="match status" value="2"/>
</dbReference>
<evidence type="ECO:0000313" key="10">
    <source>
        <dbReference type="Proteomes" id="UP000240500"/>
    </source>
</evidence>
<dbReference type="Pfam" id="PF05424">
    <property type="entry name" value="Duffy_binding"/>
    <property type="match status" value="2"/>
</dbReference>
<dbReference type="Pfam" id="PF18562">
    <property type="entry name" value="CIDR1_gamma"/>
    <property type="match status" value="1"/>
</dbReference>
<dbReference type="Gene3D" id="1.20.1310.20">
    <property type="entry name" value="Duffy-antigen binding domain"/>
    <property type="match status" value="3"/>
</dbReference>
<dbReference type="Pfam" id="PF22672">
    <property type="entry name" value="DBL_C"/>
    <property type="match status" value="2"/>
</dbReference>
<feature type="region of interest" description="Disordered" evidence="2">
    <location>
        <begin position="886"/>
        <end position="931"/>
    </location>
</feature>
<feature type="domain" description="Duffy-binding-like" evidence="3">
    <location>
        <begin position="1614"/>
        <end position="1759"/>
    </location>
</feature>
<gene>
    <name evidence="9" type="ORF">PRG01_0416200</name>
</gene>
<feature type="compositionally biased region" description="Polar residues" evidence="2">
    <location>
        <begin position="969"/>
        <end position="981"/>
    </location>
</feature>
<keyword evidence="1" id="KW-0175">Coiled coil</keyword>
<dbReference type="InterPro" id="IPR029210">
    <property type="entry name" value="PfEMP1_NTS"/>
</dbReference>
<dbReference type="Proteomes" id="UP000240500">
    <property type="component" value="Chromosome 4"/>
</dbReference>
<feature type="region of interest" description="Disordered" evidence="2">
    <location>
        <begin position="948"/>
        <end position="981"/>
    </location>
</feature>
<evidence type="ECO:0000313" key="9">
    <source>
        <dbReference type="EMBL" id="SOV76342.1"/>
    </source>
</evidence>
<evidence type="ECO:0000259" key="6">
    <source>
        <dbReference type="Pfam" id="PF15447"/>
    </source>
</evidence>
<dbReference type="InterPro" id="IPR004258">
    <property type="entry name" value="DBL"/>
</dbReference>
<evidence type="ECO:0000259" key="8">
    <source>
        <dbReference type="Pfam" id="PF22672"/>
    </source>
</evidence>
<sequence length="2375" mass="268673">MAPAAATASKYSDAKDVKELLDRIGEDVYKKVKGEAEQYREKLKGSLQEAKNINVETLSTIRTCDLVDAYRNGAVEREDPCGNGKVTGEVVNRFSDTRGGQCTRAQISGSTYTSGACAPLRRLHLCDQNIEHIKSTDITNDTLLAEVCLAAKYEGQSIKDDHAQYQSKNEDFKTHICTELARSFADIGDIVRGRDLFRGNPQEKDLRKKLEENLQRIFKEIHGGLGNEAQNYYKDDDGDFFKLREDWWDANRATIWEAITCNAGDGTYFRASCDSGDEKGQTMAKNQCRCTKPSFIGGTKREKAIVVNVVPTYFDYVPQFLRWFEEWAEDFCRKRKHKLQNAIKKCRQVESGNQTYCSGNGYDCVETIRGEEHFVEGECHDCSVACTPFVKWLDNQKLEFDKQKKKYAAEIKIYTEGTARSTDGRRKRSAITKVYDGYEKNFYEKLEKTDYKDVKKFLELLGKEGLCEKQPKVEGEDGKASSIDFKNENYTTTFSRTTICEPCPWCGTEQKEKGKWEAKEETKCREAREEGNYTNTEIQILMGDKSQLDILKKYKTFCTKPEKSEKGGANGSETGKDGNQMETWKCYYKEKKTENGSDAINFCILQNDKKNTKEEKSMPYNSFFWKWVHDMLHDSLDWRTQLGSCTNDKTNGQACNKRNKCKDKCECFKKWSSKKKKEWKAIKDHFLKQEDMKEETECNPFVTLEFLLKEGSLMQNIKDVHANADDIERIRGMLEETGVEVDGAYSGGSGSDKCGNRAEGEEDNTIIDKFLQEEIKEADVCQLKQKKCEEPRDPNPGRSLNDPQPSPVDTTGSDEEDFEEDFSEEEENENEEKDEGEEEESVSTKKEDTTQIYVCETVEKALTDQSNLTAACDLKYNKGKNYGWRCVPTGNTNSDVATTRERGVDGDRSGGRSKREAPRDKPTVDNGGICIPPRRRRLYIGGLTKWATSDEATSNGPTEAQGEAKPAPTETQTTDTQIQSGSENPLLKAFVESAAIETFFLWHNYTTQWKLENKKPEDDLLGAGGPPEIKAVSELAGGAGPSRGPLAPYGFPGHFMSSDGPSSWTGKQEQSSPVFNGLNSEGSLQSHVLPPPSLNGQLQQKPVPLHSDSGTLYHASGDSSDSSENPSSPDKQLLRGDIPAPFLRQMFYTLGDYRDILVGNVPHGIDEVNGASGSGKDKDIKSETSSKETDMQKIKKAIEKHFQNSGDQSSRVISGPSSGPSSPSEKNSGQSRETLWDEIAPSIWNGMICALTYKDDDSGAMGQLPKQNSDLKKAFFGDKNPSNKPDKHPEGNKGTFYKTYHYNNVVLEDKDSDGPMITGGSHSSPSNGSTTLAEFVTRPAYFRWLEEWGENFCKKRTEMLEQVEKGCMEEDGKKPKKQKCSCDGEDCETIRNGDPTIAQDFNCQNCSKPCGWYKKWINIKKTEYENQQKAYNNQKQDAITNSGNTSGNKYDSNFVGKLSSDYASIESFLEKLGPCKNDSGEDNGEDKLNFKDPEQTFKHATNCKPCSEFKIKCQDSKCNGFTENKCNGKTTITAKDIEEKTDPNGDIEILVSDNNKSGNGFASDLKDDCEKADIFKGIRKDVWKCSYVCGLDLCDLNSLNGVKHDEKNVLISALIRRWLEYFLYDYKKIRKKLKPCMNSGEGSKCENKCQQKCNCVEKWVNEKRKEWKEIKDRYIKRYNGGTTDDKSLVRNFLEELLSQIAAANDKEKIKELSDLENSLKCNCPGTLKKGQDCKESDIIDCMLDKLEDKANKCQKNHTQTGGENPENKCKEVPPLPDEEEETEVENTVGKQHPSFCKIEEEKKEEEEDGEKCEPAADENVAETVAENEEDSGTPGPAPEQTAEEPSEGDQPKQDANNPDQRDEAPKSESKDKTPAAPSTPTTQREEQLDQPLSDQTTNSISDILSSTLPFGIAIALTSFALFFIKKKTKSSVDMLRVMQIPQNYYGIPTEHSSNRYIPYTSGKYRGKRYIYLEGDSGTDSGYTDHYSDITSSSESEYEELDINDIYVPHAPKYKTLIEVVLEPSKRDTTNTPNDITSDDTPSNKFTEEEWNQLKNDFISNMLQSEQNDVPNDYTSGNSPLNTIPNILRDMLDQKPFIMSIHDRNLLSGEEYNYDMSTNSGNNDLYSGENNLYSGFDPTIDKHGSYSDYHHPYSAIDLINDSLNSGNQPIDIYDEILKRKENELFGTNHVKQTSTHSVSKPSRDDPIHNQLNLFHKWLDRQRHMCEQWDKNKKEELLDKLKVEWKNETHSGNINNGIASGNHVLNTDVSIQINMNDPNPINQFTNMDTNPDNFIKDTILNNLEKYNEPYYYDFYEDDIYYNVNDDKTSVDHINMDYNKMDNNNLDVPTKVQIEMNIVNNKREIFEEEYPMSDIWNI</sequence>
<feature type="region of interest" description="Disordered" evidence="2">
    <location>
        <begin position="1822"/>
        <end position="1896"/>
    </location>
</feature>
<feature type="region of interest" description="Disordered" evidence="2">
    <location>
        <begin position="1031"/>
        <end position="1135"/>
    </location>
</feature>
<feature type="domain" description="Plasmodium falciparum erythrocyte membrane protein-1 N-terminal segment" evidence="6">
    <location>
        <begin position="16"/>
        <end position="51"/>
    </location>
</feature>
<dbReference type="SUPFAM" id="SSF140924">
    <property type="entry name" value="Duffy binding domain-like"/>
    <property type="match status" value="4"/>
</dbReference>
<dbReference type="InterPro" id="IPR054595">
    <property type="entry name" value="DBL_C"/>
</dbReference>
<dbReference type="EMBL" id="LT969567">
    <property type="protein sequence ID" value="SOV76342.1"/>
    <property type="molecule type" value="Genomic_DNA"/>
</dbReference>
<feature type="compositionally biased region" description="Polar residues" evidence="2">
    <location>
        <begin position="948"/>
        <end position="958"/>
    </location>
</feature>
<feature type="domain" description="Duffy-binding-like" evidence="8">
    <location>
        <begin position="326"/>
        <end position="497"/>
    </location>
</feature>
<feature type="region of interest" description="Disordered" evidence="2">
    <location>
        <begin position="785"/>
        <end position="848"/>
    </location>
</feature>